<dbReference type="PANTHER" id="PTHR33112:SF10">
    <property type="entry name" value="TOL"/>
    <property type="match status" value="1"/>
</dbReference>
<proteinExistence type="predicted"/>
<sequence length="660" mass="74572">MDTLTSFNNSNTVLVTSENGSSPLCQKCHSMFRWKSADKSLSREPRTVQQILQSAVKGCHLCFLLCMSWTDEDKLDLVPKKLTEFALDATPKASTKPKYTLQHIADVPLKGEQTRSVDIIPITDTDSQISKAARTSDSYQTFSTVKTWFDNCSDNHEQCRKRLSQHEYIPTRLIDVGAGNHDTIRLTSKADVSHDTKYLTLSHTWGDQSPVSLTGDTEKRLKNGLPYSELPKTFKDAVTIARELDIRYLWIDSLCIRQDCPEDWSRESASMSDIYRNSWCNIVAAHAKSVKGGCFSSRSPRAAMPCRVNIENGTGQQLHQCASETHLLNELENTAVSSRAWALQETLLAPRSLHYTRNQVYWECNGLLACEACPEGLKPNDESLVQSFQNIAKVKRLDEEVSYHLWLRIVERYSQRNLTYPEKDKLMAISGLAKCLIPPQQYLAGMWARPALLSSQLLWHLSSPVKKTQLGYIAPSWSWASIDGGKRVNNSEYGLTFDNCTNNSTNKTLIKIIKSEVNLKNPDDRFGAITSGHMDLKGAVITAELSMPSFKVCHYEGAEIKLKPDVSGIHYRSRLRFVPVKLDPVGESITGLLIEPTRNQKDEYRRLGLFTVTNQAVAWHVQNFWNLVREDPEGKKWHGSSVPDLDVEDIKGKWSDIRLV</sequence>
<dbReference type="Proteomes" id="UP001629113">
    <property type="component" value="Unassembled WGS sequence"/>
</dbReference>
<name>A0ABR4PV31_9HELO</name>
<keyword evidence="3" id="KW-1185">Reference proteome</keyword>
<comment type="caution">
    <text evidence="2">The sequence shown here is derived from an EMBL/GenBank/DDBJ whole genome shotgun (WGS) entry which is preliminary data.</text>
</comment>
<dbReference type="InterPro" id="IPR010730">
    <property type="entry name" value="HET"/>
</dbReference>
<gene>
    <name evidence="2" type="ORF">PVAG01_00737</name>
</gene>
<protein>
    <recommendedName>
        <fullName evidence="1">Heterokaryon incompatibility domain-containing protein</fullName>
    </recommendedName>
</protein>
<evidence type="ECO:0000313" key="2">
    <source>
        <dbReference type="EMBL" id="KAL3427228.1"/>
    </source>
</evidence>
<organism evidence="2 3">
    <name type="scientific">Phlyctema vagabunda</name>
    <dbReference type="NCBI Taxonomy" id="108571"/>
    <lineage>
        <taxon>Eukaryota</taxon>
        <taxon>Fungi</taxon>
        <taxon>Dikarya</taxon>
        <taxon>Ascomycota</taxon>
        <taxon>Pezizomycotina</taxon>
        <taxon>Leotiomycetes</taxon>
        <taxon>Helotiales</taxon>
        <taxon>Dermateaceae</taxon>
        <taxon>Phlyctema</taxon>
    </lineage>
</organism>
<evidence type="ECO:0000313" key="3">
    <source>
        <dbReference type="Proteomes" id="UP001629113"/>
    </source>
</evidence>
<accession>A0ABR4PV31</accession>
<feature type="domain" description="Heterokaryon incompatibility" evidence="1">
    <location>
        <begin position="198"/>
        <end position="345"/>
    </location>
</feature>
<evidence type="ECO:0000259" key="1">
    <source>
        <dbReference type="Pfam" id="PF06985"/>
    </source>
</evidence>
<dbReference type="Pfam" id="PF06985">
    <property type="entry name" value="HET"/>
    <property type="match status" value="1"/>
</dbReference>
<reference evidence="2 3" key="1">
    <citation type="submission" date="2024-06" db="EMBL/GenBank/DDBJ databases">
        <title>Complete genome of Phlyctema vagabunda strain 19-DSS-EL-015.</title>
        <authorList>
            <person name="Fiorenzani C."/>
        </authorList>
    </citation>
    <scope>NUCLEOTIDE SEQUENCE [LARGE SCALE GENOMIC DNA]</scope>
    <source>
        <strain evidence="2 3">19-DSS-EL-015</strain>
    </source>
</reference>
<dbReference type="PANTHER" id="PTHR33112">
    <property type="entry name" value="DOMAIN PROTEIN, PUTATIVE-RELATED"/>
    <property type="match status" value="1"/>
</dbReference>
<dbReference type="EMBL" id="JBFCZG010000001">
    <property type="protein sequence ID" value="KAL3427228.1"/>
    <property type="molecule type" value="Genomic_DNA"/>
</dbReference>